<organism evidence="2">
    <name type="scientific">Triticum aestivum</name>
    <name type="common">Wheat</name>
    <dbReference type="NCBI Taxonomy" id="4565"/>
    <lineage>
        <taxon>Eukaryota</taxon>
        <taxon>Viridiplantae</taxon>
        <taxon>Streptophyta</taxon>
        <taxon>Embryophyta</taxon>
        <taxon>Tracheophyta</taxon>
        <taxon>Spermatophyta</taxon>
        <taxon>Magnoliopsida</taxon>
        <taxon>Liliopsida</taxon>
        <taxon>Poales</taxon>
        <taxon>Poaceae</taxon>
        <taxon>BOP clade</taxon>
        <taxon>Pooideae</taxon>
        <taxon>Triticodae</taxon>
        <taxon>Triticeae</taxon>
        <taxon>Triticinae</taxon>
        <taxon>Triticum</taxon>
    </lineage>
</organism>
<feature type="transmembrane region" description="Helical" evidence="1">
    <location>
        <begin position="12"/>
        <end position="34"/>
    </location>
</feature>
<dbReference type="Gramene" id="TraesNOR2A03G00624860.2">
    <property type="protein sequence ID" value="TraesNOR2A03G00624860.2"/>
    <property type="gene ID" value="TraesNOR2A03G00624860"/>
</dbReference>
<dbReference type="Gramene" id="TraesCS2A03G0247900.1">
    <property type="protein sequence ID" value="TraesCS2A03G0247900.1.CDS"/>
    <property type="gene ID" value="TraesCS2A03G0247900"/>
</dbReference>
<dbReference type="Gramene" id="TraesJUL2A03G00620930.1">
    <property type="protein sequence ID" value="TraesJUL2A03G00620930.1"/>
    <property type="gene ID" value="TraesJUL2A03G00620930"/>
</dbReference>
<dbReference type="Proteomes" id="UP000019116">
    <property type="component" value="Chromosome 2A"/>
</dbReference>
<evidence type="ECO:0000313" key="2">
    <source>
        <dbReference type="EnsemblPlants" id="TraesCS2A02G119900.1"/>
    </source>
</evidence>
<reference evidence="2" key="2">
    <citation type="submission" date="2018-10" db="UniProtKB">
        <authorList>
            <consortium name="EnsemblPlants"/>
        </authorList>
    </citation>
    <scope>IDENTIFICATION</scope>
</reference>
<dbReference type="EnsemblPlants" id="TraesCS2A02G119900.1">
    <property type="protein sequence ID" value="TraesCS2A02G119900.1"/>
    <property type="gene ID" value="TraesCS2A02G119900"/>
</dbReference>
<dbReference type="Gramene" id="TraesSYM2A03G00623850.1">
    <property type="protein sequence ID" value="TraesSYM2A03G00623850.1"/>
    <property type="gene ID" value="TraesSYM2A03G00623850"/>
</dbReference>
<keyword evidence="1" id="KW-1133">Transmembrane helix</keyword>
<proteinExistence type="predicted"/>
<keyword evidence="1" id="KW-0812">Transmembrane</keyword>
<feature type="transmembrane region" description="Helical" evidence="1">
    <location>
        <begin position="46"/>
        <end position="69"/>
    </location>
</feature>
<dbReference type="Gramene" id="TraesLDM2A03G00619810.1">
    <property type="protein sequence ID" value="TraesLDM2A03G00619810.1"/>
    <property type="gene ID" value="TraesLDM2A03G00619810"/>
</dbReference>
<dbReference type="OrthoDB" id="600316at2759"/>
<dbReference type="Gramene" id="TraesSTA2A03G00616060.1">
    <property type="protein sequence ID" value="TraesSTA2A03G00616060.1"/>
    <property type="gene ID" value="TraesSTA2A03G00616060"/>
</dbReference>
<dbReference type="RefSeq" id="XP_044455431.1">
    <property type="nucleotide sequence ID" value="XM_044599496.1"/>
</dbReference>
<reference evidence="2" key="1">
    <citation type="submission" date="2018-08" db="EMBL/GenBank/DDBJ databases">
        <authorList>
            <person name="Rossello M."/>
        </authorList>
    </citation>
    <scope>NUCLEOTIDE SEQUENCE [LARGE SCALE GENOMIC DNA]</scope>
    <source>
        <strain evidence="2">cv. Chinese Spring</strain>
    </source>
</reference>
<sequence length="215" mass="22264">MAAVKPSLPPAPAGTVVVVLALVRAVLALTLVLGRVLLVAAEALPYLGFATLWVISAAAAARVVGSRAWDEGSASAVFLQALADGALKASFLVLQALGTVMLCGQFLLYVVAAVSGSGSEFQKRAHGAFNQELIRGVPPRTAVLGTFASTPFILLILAGSLVQCMMSKKIGSVIVDVGIFGSSAIPCFVVIPAVVLSNWREDQMSKKNMTHVADC</sequence>
<dbReference type="Gramene" id="TraesLAC2A03G00621420.1">
    <property type="protein sequence ID" value="TraesLAC2A03G00621420.1"/>
    <property type="gene ID" value="TraesLAC2A03G00621420"/>
</dbReference>
<gene>
    <name evidence="2" type="primary">LOC123187587</name>
</gene>
<dbReference type="RefSeq" id="XP_044455430.1">
    <property type="nucleotide sequence ID" value="XM_044599495.1"/>
</dbReference>
<dbReference type="Gramene" id="TraesCLE_scaffold_024557_01G000200.1">
    <property type="protein sequence ID" value="TraesCLE_scaffold_024557_01G000200.1"/>
    <property type="gene ID" value="TraesCLE_scaffold_024557_01G000200"/>
</dbReference>
<dbReference type="Gramene" id="TraesJAG2A03G00616070.1">
    <property type="protein sequence ID" value="TraesJAG2A03G00616070.1"/>
    <property type="gene ID" value="TraesJAG2A03G00616070"/>
</dbReference>
<protein>
    <submittedName>
        <fullName evidence="2">Uncharacterized protein</fullName>
    </submittedName>
</protein>
<feature type="transmembrane region" description="Helical" evidence="1">
    <location>
        <begin position="142"/>
        <end position="162"/>
    </location>
</feature>
<evidence type="ECO:0000256" key="1">
    <source>
        <dbReference type="SAM" id="Phobius"/>
    </source>
</evidence>
<name>A0A3B6AU21_WHEAT</name>
<dbReference type="Gramene" id="TraesPARA_EIv1.0_0438390.1">
    <property type="protein sequence ID" value="TraesPARA_EIv1.0_0438390.1.CDS"/>
    <property type="gene ID" value="TraesPARA_EIv1.0_0438390"/>
</dbReference>
<dbReference type="Gramene" id="TraesWEE_scaffold_046248_01G000100.1">
    <property type="protein sequence ID" value="TraesWEE_scaffold_046248_01G000100.1"/>
    <property type="gene ID" value="TraesWEE_scaffold_046248_01G000100"/>
</dbReference>
<dbReference type="Gramene" id="TraesMAC2A03G00615960.1">
    <property type="protein sequence ID" value="TraesMAC2A03G00615960.1"/>
    <property type="gene ID" value="TraesMAC2A03G00615960"/>
</dbReference>
<dbReference type="OMA" id="FHKRAHG"/>
<dbReference type="GeneID" id="123187587"/>
<keyword evidence="1" id="KW-0472">Membrane</keyword>
<dbReference type="Gramene" id="TraesROB_scaffold_022125_01G000400.1">
    <property type="protein sequence ID" value="TraesROB_scaffold_022125_01G000400.1"/>
    <property type="gene ID" value="TraesROB_scaffold_022125_01G000400"/>
</dbReference>
<evidence type="ECO:0000313" key="3">
    <source>
        <dbReference type="Proteomes" id="UP000019116"/>
    </source>
</evidence>
<dbReference type="Gramene" id="TraesARI2A03G00624360.1">
    <property type="protein sequence ID" value="TraesARI2A03G00624360.1"/>
    <property type="gene ID" value="TraesARI2A03G00624360"/>
</dbReference>
<dbReference type="Gramene" id="TraesCS2A02G119900.1">
    <property type="protein sequence ID" value="TraesCS2A02G119900.1"/>
    <property type="gene ID" value="TraesCS2A02G119900"/>
</dbReference>
<keyword evidence="3" id="KW-1185">Reference proteome</keyword>
<accession>A0A3B6AU21</accession>
<feature type="transmembrane region" description="Helical" evidence="1">
    <location>
        <begin position="174"/>
        <end position="199"/>
    </location>
</feature>
<dbReference type="AlphaFoldDB" id="A0A3B6AU21"/>
<feature type="transmembrane region" description="Helical" evidence="1">
    <location>
        <begin position="89"/>
        <end position="114"/>
    </location>
</feature>
<dbReference type="Gramene" id="TraesNOR2A03G00624860.1">
    <property type="protein sequence ID" value="TraesNOR2A03G00624860.1"/>
    <property type="gene ID" value="TraesNOR2A03G00624860"/>
</dbReference>